<sequence>MISSAMINIDCPLSRQQYSFCWCRNHKSDANSSPRNEQSKGSPPPFLCETNGTNSNLGIYQGSPRLIHGVSFIGYKLRPSSLLLP</sequence>
<organism evidence="2 3">
    <name type="scientific">Caerostris darwini</name>
    <dbReference type="NCBI Taxonomy" id="1538125"/>
    <lineage>
        <taxon>Eukaryota</taxon>
        <taxon>Metazoa</taxon>
        <taxon>Ecdysozoa</taxon>
        <taxon>Arthropoda</taxon>
        <taxon>Chelicerata</taxon>
        <taxon>Arachnida</taxon>
        <taxon>Araneae</taxon>
        <taxon>Araneomorphae</taxon>
        <taxon>Entelegynae</taxon>
        <taxon>Araneoidea</taxon>
        <taxon>Araneidae</taxon>
        <taxon>Caerostris</taxon>
    </lineage>
</organism>
<evidence type="ECO:0000313" key="2">
    <source>
        <dbReference type="EMBL" id="GIY38729.1"/>
    </source>
</evidence>
<dbReference type="Proteomes" id="UP001054837">
    <property type="component" value="Unassembled WGS sequence"/>
</dbReference>
<feature type="compositionally biased region" description="Polar residues" evidence="1">
    <location>
        <begin position="30"/>
        <end position="41"/>
    </location>
</feature>
<protein>
    <submittedName>
        <fullName evidence="2">Uncharacterized protein</fullName>
    </submittedName>
</protein>
<evidence type="ECO:0000256" key="1">
    <source>
        <dbReference type="SAM" id="MobiDB-lite"/>
    </source>
</evidence>
<name>A0AAV4SZB4_9ARAC</name>
<dbReference type="AlphaFoldDB" id="A0AAV4SZB4"/>
<keyword evidence="3" id="KW-1185">Reference proteome</keyword>
<dbReference type="EMBL" id="BPLQ01008660">
    <property type="protein sequence ID" value="GIY38729.1"/>
    <property type="molecule type" value="Genomic_DNA"/>
</dbReference>
<proteinExistence type="predicted"/>
<accession>A0AAV4SZB4</accession>
<comment type="caution">
    <text evidence="2">The sequence shown here is derived from an EMBL/GenBank/DDBJ whole genome shotgun (WGS) entry which is preliminary data.</text>
</comment>
<reference evidence="2 3" key="1">
    <citation type="submission" date="2021-06" db="EMBL/GenBank/DDBJ databases">
        <title>Caerostris darwini draft genome.</title>
        <authorList>
            <person name="Kono N."/>
            <person name="Arakawa K."/>
        </authorList>
    </citation>
    <scope>NUCLEOTIDE SEQUENCE [LARGE SCALE GENOMIC DNA]</scope>
</reference>
<feature type="region of interest" description="Disordered" evidence="1">
    <location>
        <begin position="28"/>
        <end position="50"/>
    </location>
</feature>
<gene>
    <name evidence="2" type="ORF">CDAR_575041</name>
</gene>
<evidence type="ECO:0000313" key="3">
    <source>
        <dbReference type="Proteomes" id="UP001054837"/>
    </source>
</evidence>